<dbReference type="InterPro" id="IPR041916">
    <property type="entry name" value="Anti_sigma_zinc_sf"/>
</dbReference>
<evidence type="ECO:0000313" key="11">
    <source>
        <dbReference type="EMBL" id="ABY35078.1"/>
    </source>
</evidence>
<dbReference type="KEGG" id="cau:Caur_1861"/>
<dbReference type="Proteomes" id="UP000002008">
    <property type="component" value="Chromosome"/>
</dbReference>
<evidence type="ECO:0000256" key="6">
    <source>
        <dbReference type="ARBA" id="ARBA00023136"/>
    </source>
</evidence>
<dbReference type="PATRIC" id="fig|324602.8.peg.2124"/>
<dbReference type="RefSeq" id="WP_012257732.1">
    <property type="nucleotide sequence ID" value="NC_010175.1"/>
</dbReference>
<dbReference type="GO" id="GO:0005886">
    <property type="term" value="C:plasma membrane"/>
    <property type="evidence" value="ECO:0007669"/>
    <property type="project" value="UniProtKB-SubCell"/>
</dbReference>
<dbReference type="EnsemblBacteria" id="ABY35078">
    <property type="protein sequence ID" value="ABY35078"/>
    <property type="gene ID" value="Caur_1861"/>
</dbReference>
<keyword evidence="5 9" id="KW-1133">Transmembrane helix</keyword>
<dbReference type="AlphaFoldDB" id="A9WDB1"/>
<dbReference type="EMBL" id="CP000909">
    <property type="protein sequence ID" value="ABY35078.1"/>
    <property type="molecule type" value="Genomic_DNA"/>
</dbReference>
<organism evidence="11 12">
    <name type="scientific">Chloroflexus aurantiacus (strain ATCC 29366 / DSM 635 / J-10-fl)</name>
    <dbReference type="NCBI Taxonomy" id="324602"/>
    <lineage>
        <taxon>Bacteria</taxon>
        <taxon>Bacillati</taxon>
        <taxon>Chloroflexota</taxon>
        <taxon>Chloroflexia</taxon>
        <taxon>Chloroflexales</taxon>
        <taxon>Chloroflexineae</taxon>
        <taxon>Chloroflexaceae</taxon>
        <taxon>Chloroflexus</taxon>
    </lineage>
</organism>
<evidence type="ECO:0000256" key="8">
    <source>
        <dbReference type="ARBA" id="ARBA00030803"/>
    </source>
</evidence>
<dbReference type="PANTHER" id="PTHR37461">
    <property type="entry name" value="ANTI-SIGMA-K FACTOR RSKA"/>
    <property type="match status" value="1"/>
</dbReference>
<evidence type="ECO:0000256" key="4">
    <source>
        <dbReference type="ARBA" id="ARBA00022692"/>
    </source>
</evidence>
<dbReference type="HOGENOM" id="CLU_075802_3_1_0"/>
<dbReference type="STRING" id="324602.Caur_1861"/>
<dbReference type="eggNOG" id="COG5343">
    <property type="taxonomic scope" value="Bacteria"/>
</dbReference>
<dbReference type="Pfam" id="PF10099">
    <property type="entry name" value="RskA_C"/>
    <property type="match status" value="1"/>
</dbReference>
<dbReference type="InParanoid" id="A9WDB1"/>
<accession>A9WDB1</accession>
<evidence type="ECO:0000256" key="7">
    <source>
        <dbReference type="ARBA" id="ARBA00029829"/>
    </source>
</evidence>
<evidence type="ECO:0000256" key="2">
    <source>
        <dbReference type="ARBA" id="ARBA00004236"/>
    </source>
</evidence>
<evidence type="ECO:0000256" key="3">
    <source>
        <dbReference type="ARBA" id="ARBA00022475"/>
    </source>
</evidence>
<dbReference type="GO" id="GO:0016989">
    <property type="term" value="F:sigma factor antagonist activity"/>
    <property type="evidence" value="ECO:0000318"/>
    <property type="project" value="GO_Central"/>
</dbReference>
<proteinExistence type="predicted"/>
<dbReference type="PANTHER" id="PTHR37461:SF1">
    <property type="entry name" value="ANTI-SIGMA-K FACTOR RSKA"/>
    <property type="match status" value="1"/>
</dbReference>
<keyword evidence="12" id="KW-1185">Reference proteome</keyword>
<gene>
    <name evidence="11" type="ordered locus">Caur_1861</name>
</gene>
<name>A9WDB1_CHLAA</name>
<keyword evidence="6 9" id="KW-0472">Membrane</keyword>
<dbReference type="Gene3D" id="1.10.10.1320">
    <property type="entry name" value="Anti-sigma factor, zinc-finger domain"/>
    <property type="match status" value="1"/>
</dbReference>
<evidence type="ECO:0000313" key="12">
    <source>
        <dbReference type="Proteomes" id="UP000002008"/>
    </source>
</evidence>
<sequence length="259" mass="27698">MEPSSERSDDITELLAAYALDALEPAERERVQRLLTEQPALQQTLAELRAAADLLPYGLEQPKLPPEWRQRTIDYAVGRRSTQVEKSSSYRHWWRSWQAVLGSLTVVLAVAVFGLVWYINSLQAQLATIIQQRDQAQMIAATAQAASQQLAAVLVTPDPLAALQGDNGQGSVFRDPEGNLVVIAALPPLSADQVYQLWLIEGNAAPVSGGVFTVDPNGYGFVRLPAAQVASGVTLAITAEPAPGSPGPTGPVLIAGQIS</sequence>
<keyword evidence="3" id="KW-1003">Cell membrane</keyword>
<protein>
    <recommendedName>
        <fullName evidence="8">Regulator of SigK</fullName>
    </recommendedName>
    <alternativeName>
        <fullName evidence="7">Sigma-K anti-sigma factor RskA</fullName>
    </alternativeName>
</protein>
<feature type="transmembrane region" description="Helical" evidence="9">
    <location>
        <begin position="99"/>
        <end position="119"/>
    </location>
</feature>
<dbReference type="InterPro" id="IPR051474">
    <property type="entry name" value="Anti-sigma-K/W_factor"/>
</dbReference>
<keyword evidence="4 9" id="KW-0812">Transmembrane</keyword>
<evidence type="ECO:0000256" key="5">
    <source>
        <dbReference type="ARBA" id="ARBA00022989"/>
    </source>
</evidence>
<dbReference type="GO" id="GO:0006417">
    <property type="term" value="P:regulation of translation"/>
    <property type="evidence" value="ECO:0000318"/>
    <property type="project" value="GO_Central"/>
</dbReference>
<dbReference type="InterPro" id="IPR018764">
    <property type="entry name" value="RskA_C"/>
</dbReference>
<reference evidence="12" key="1">
    <citation type="journal article" date="2011" name="BMC Genomics">
        <title>Complete genome sequence of the filamentous anoxygenic phototrophic bacterium Chloroflexus aurantiacus.</title>
        <authorList>
            <person name="Tang K.H."/>
            <person name="Barry K."/>
            <person name="Chertkov O."/>
            <person name="Dalin E."/>
            <person name="Han C.S."/>
            <person name="Hauser L.J."/>
            <person name="Honchak B.M."/>
            <person name="Karbach L.E."/>
            <person name="Land M.L."/>
            <person name="Lapidus A."/>
            <person name="Larimer F.W."/>
            <person name="Mikhailova N."/>
            <person name="Pitluck S."/>
            <person name="Pierson B.K."/>
            <person name="Blankenship R.E."/>
        </authorList>
    </citation>
    <scope>NUCLEOTIDE SEQUENCE [LARGE SCALE GENOMIC DNA]</scope>
    <source>
        <strain evidence="12">ATCC 29366 / DSM 635 / J-10-fl</strain>
    </source>
</reference>
<evidence type="ECO:0000256" key="9">
    <source>
        <dbReference type="SAM" id="Phobius"/>
    </source>
</evidence>
<comment type="subcellular location">
    <subcellularLocation>
        <location evidence="2">Cell membrane</location>
    </subcellularLocation>
    <subcellularLocation>
        <location evidence="1">Membrane</location>
        <topology evidence="1">Single-pass membrane protein</topology>
    </subcellularLocation>
</comment>
<feature type="domain" description="Anti-sigma K factor RskA C-terminal" evidence="10">
    <location>
        <begin position="107"/>
        <end position="252"/>
    </location>
</feature>
<evidence type="ECO:0000256" key="1">
    <source>
        <dbReference type="ARBA" id="ARBA00004167"/>
    </source>
</evidence>
<evidence type="ECO:0000259" key="10">
    <source>
        <dbReference type="Pfam" id="PF10099"/>
    </source>
</evidence>